<gene>
    <name evidence="1" type="ORF">G7B40_010880</name>
</gene>
<comment type="caution">
    <text evidence="1">The sequence shown here is derived from an EMBL/GenBank/DDBJ whole genome shotgun (WGS) entry which is preliminary data.</text>
</comment>
<dbReference type="Gene3D" id="3.40.50.2000">
    <property type="entry name" value="Glycogen Phosphorylase B"/>
    <property type="match status" value="1"/>
</dbReference>
<dbReference type="SUPFAM" id="SSF53756">
    <property type="entry name" value="UDP-Glycosyltransferase/glycogen phosphorylase"/>
    <property type="match status" value="1"/>
</dbReference>
<dbReference type="PANTHER" id="PTHR12526">
    <property type="entry name" value="GLYCOSYLTRANSFERASE"/>
    <property type="match status" value="1"/>
</dbReference>
<dbReference type="Pfam" id="PF13692">
    <property type="entry name" value="Glyco_trans_1_4"/>
    <property type="match status" value="1"/>
</dbReference>
<protein>
    <submittedName>
        <fullName evidence="1">Glycosyltransferase family 4 protein</fullName>
    </submittedName>
</protein>
<name>A0AAP5M8U2_9CYAN</name>
<reference evidence="2" key="1">
    <citation type="journal article" date="2021" name="Science">
        <title>Hunting the eagle killer: A cyanobacterial neurotoxin causes vacuolar myelinopathy.</title>
        <authorList>
            <person name="Breinlinger S."/>
            <person name="Phillips T.J."/>
            <person name="Haram B.N."/>
            <person name="Mares J."/>
            <person name="Martinez Yerena J.A."/>
            <person name="Hrouzek P."/>
            <person name="Sobotka R."/>
            <person name="Henderson W.M."/>
            <person name="Schmieder P."/>
            <person name="Williams S.M."/>
            <person name="Lauderdale J.D."/>
            <person name="Wilde H.D."/>
            <person name="Gerrin W."/>
            <person name="Kust A."/>
            <person name="Washington J.W."/>
            <person name="Wagner C."/>
            <person name="Geier B."/>
            <person name="Liebeke M."/>
            <person name="Enke H."/>
            <person name="Niedermeyer T.H.J."/>
            <person name="Wilde S.B."/>
        </authorList>
    </citation>
    <scope>NUCLEOTIDE SEQUENCE [LARGE SCALE GENOMIC DNA]</scope>
    <source>
        <strain evidence="2">Thurmond2011</strain>
    </source>
</reference>
<organism evidence="1 2">
    <name type="scientific">Aetokthonos hydrillicola Thurmond2011</name>
    <dbReference type="NCBI Taxonomy" id="2712845"/>
    <lineage>
        <taxon>Bacteria</taxon>
        <taxon>Bacillati</taxon>
        <taxon>Cyanobacteriota</taxon>
        <taxon>Cyanophyceae</taxon>
        <taxon>Nostocales</taxon>
        <taxon>Hapalosiphonaceae</taxon>
        <taxon>Aetokthonos</taxon>
    </lineage>
</organism>
<sequence>MKITLVCQDIPYPPNHGARVDIWRRIKAFSKVGVQIQLISWYRNSPKPEEIVEIEKYVKEIHLLPFKSGASAIVRRLIDLLTYPLEVTSRIVRGKELSKLVKDVSVFQPHVIWLDGIHAGEFVTELSEHLNIPIITRSHNIEHLYYRRLLGSTRDFRCRLKRYFSVSHLEGYEKSLLKNSALFYDISVDDLKFWQDQGFTNGRYLPPIVEFSLDKSLETNSKHETENSEYDIVFLGNLYTDNNVAGIVWFITQILPLILSKLPNVKVLIAGSNPVKEIRKLSQEQTGVHLSINPVSSAAVYNSGRVLINPVLVGSGVSIKSIEMLSAGKPIVSTPQGVAGLPEEVKKYFQIAESAESFAGEIINLLTNSQKVNIDRTLLESLFGYEIIESVVSDIKSLHLINNPPKC</sequence>
<proteinExistence type="predicted"/>
<dbReference type="PANTHER" id="PTHR12526:SF630">
    <property type="entry name" value="GLYCOSYLTRANSFERASE"/>
    <property type="match status" value="1"/>
</dbReference>
<dbReference type="RefSeq" id="WP_208345019.1">
    <property type="nucleotide sequence ID" value="NZ_CAWQFN010000571.1"/>
</dbReference>
<dbReference type="AlphaFoldDB" id="A0AAP5M8U2"/>
<dbReference type="Proteomes" id="UP000667802">
    <property type="component" value="Unassembled WGS sequence"/>
</dbReference>
<dbReference type="EMBL" id="JAALHA020000004">
    <property type="protein sequence ID" value="MDR9895067.1"/>
    <property type="molecule type" value="Genomic_DNA"/>
</dbReference>
<keyword evidence="2" id="KW-1185">Reference proteome</keyword>
<accession>A0AAP5M8U2</accession>
<evidence type="ECO:0000313" key="2">
    <source>
        <dbReference type="Proteomes" id="UP000667802"/>
    </source>
</evidence>
<evidence type="ECO:0000313" key="1">
    <source>
        <dbReference type="EMBL" id="MDR9895067.1"/>
    </source>
</evidence>